<evidence type="ECO:0000256" key="3">
    <source>
        <dbReference type="ARBA" id="ARBA00022679"/>
    </source>
</evidence>
<evidence type="ECO:0000256" key="8">
    <source>
        <dbReference type="SAM" id="Phobius"/>
    </source>
</evidence>
<feature type="region of interest" description="Disordered" evidence="7">
    <location>
        <begin position="283"/>
        <end position="379"/>
    </location>
</feature>
<dbReference type="SUPFAM" id="SSF56112">
    <property type="entry name" value="Protein kinase-like (PK-like)"/>
    <property type="match status" value="1"/>
</dbReference>
<evidence type="ECO:0000256" key="1">
    <source>
        <dbReference type="ARBA" id="ARBA00012513"/>
    </source>
</evidence>
<keyword evidence="8" id="KW-1133">Transmembrane helix</keyword>
<dbReference type="EC" id="2.7.11.1" evidence="1"/>
<proteinExistence type="predicted"/>
<feature type="compositionally biased region" description="Low complexity" evidence="7">
    <location>
        <begin position="763"/>
        <end position="773"/>
    </location>
</feature>
<dbReference type="InterPro" id="IPR000719">
    <property type="entry name" value="Prot_kinase_dom"/>
</dbReference>
<dbReference type="CDD" id="cd14014">
    <property type="entry name" value="STKc_PknB_like"/>
    <property type="match status" value="1"/>
</dbReference>
<accession>A0AA97CY09</accession>
<dbReference type="InterPro" id="IPR009091">
    <property type="entry name" value="RCC1/BLIP-II"/>
</dbReference>
<keyword evidence="6" id="KW-0067">ATP-binding</keyword>
<dbReference type="Pfam" id="PF00415">
    <property type="entry name" value="RCC1"/>
    <property type="match status" value="5"/>
</dbReference>
<reference evidence="10" key="1">
    <citation type="submission" date="2023-06" db="EMBL/GenBank/DDBJ databases">
        <title>Gordonia sp. nov. and Pseudochrobactrum sp. nov., two species isolated from the burying beetle Nicrophorus vespilloides.</title>
        <authorList>
            <person name="Poehlein A."/>
            <person name="Guzman J."/>
            <person name="Daniel R."/>
            <person name="Vilcinskas A."/>
        </authorList>
    </citation>
    <scope>NUCLEOTIDE SEQUENCE</scope>
    <source>
        <strain evidence="10">MP11Mi</strain>
    </source>
</reference>
<feature type="domain" description="Protein kinase" evidence="9">
    <location>
        <begin position="12"/>
        <end position="280"/>
    </location>
</feature>
<dbReference type="AlphaFoldDB" id="A0AA97CY09"/>
<evidence type="ECO:0000313" key="10">
    <source>
        <dbReference type="EMBL" id="WOC13862.1"/>
    </source>
</evidence>
<dbReference type="Gene3D" id="2.130.10.30">
    <property type="entry name" value="Regulator of chromosome condensation 1/beta-lactamase-inhibitor protein II"/>
    <property type="match status" value="2"/>
</dbReference>
<dbReference type="SUPFAM" id="SSF50985">
    <property type="entry name" value="RCC1/BLIP-II"/>
    <property type="match status" value="2"/>
</dbReference>
<dbReference type="Pfam" id="PF00069">
    <property type="entry name" value="Pkinase"/>
    <property type="match status" value="1"/>
</dbReference>
<gene>
    <name evidence="10" type="primary">pknD_10</name>
    <name evidence="10" type="ORF">MP11Mi_29700</name>
</gene>
<dbReference type="InterPro" id="IPR011009">
    <property type="entry name" value="Kinase-like_dom_sf"/>
</dbReference>
<evidence type="ECO:0000256" key="5">
    <source>
        <dbReference type="ARBA" id="ARBA00022777"/>
    </source>
</evidence>
<dbReference type="SMART" id="SM00220">
    <property type="entry name" value="S_TKc"/>
    <property type="match status" value="1"/>
</dbReference>
<keyword evidence="8" id="KW-0812">Transmembrane</keyword>
<dbReference type="PANTHER" id="PTHR43289">
    <property type="entry name" value="MITOGEN-ACTIVATED PROTEIN KINASE KINASE KINASE 20-RELATED"/>
    <property type="match status" value="1"/>
</dbReference>
<dbReference type="PROSITE" id="PS50012">
    <property type="entry name" value="RCC1_3"/>
    <property type="match status" value="5"/>
</dbReference>
<keyword evidence="4" id="KW-0547">Nucleotide-binding</keyword>
<dbReference type="PROSITE" id="PS50011">
    <property type="entry name" value="PROTEIN_KINASE_DOM"/>
    <property type="match status" value="1"/>
</dbReference>
<keyword evidence="5 10" id="KW-0418">Kinase</keyword>
<keyword evidence="8" id="KW-0472">Membrane</keyword>
<evidence type="ECO:0000259" key="9">
    <source>
        <dbReference type="PROSITE" id="PS50011"/>
    </source>
</evidence>
<protein>
    <recommendedName>
        <fullName evidence="1">non-specific serine/threonine protein kinase</fullName>
        <ecNumber evidence="1">2.7.11.1</ecNumber>
    </recommendedName>
</protein>
<evidence type="ECO:0000256" key="4">
    <source>
        <dbReference type="ARBA" id="ARBA00022741"/>
    </source>
</evidence>
<keyword evidence="3 10" id="KW-0808">Transferase</keyword>
<keyword evidence="2" id="KW-0723">Serine/threonine-protein kinase</keyword>
<feature type="compositionally biased region" description="Pro residues" evidence="7">
    <location>
        <begin position="294"/>
        <end position="319"/>
    </location>
</feature>
<evidence type="ECO:0000256" key="7">
    <source>
        <dbReference type="SAM" id="MobiDB-lite"/>
    </source>
</evidence>
<feature type="compositionally biased region" description="Polar residues" evidence="7">
    <location>
        <begin position="335"/>
        <end position="347"/>
    </location>
</feature>
<sequence>MSAQPGTVIAGYRVISLLGSGGMGDVYVVENPQLHRKEAMKVISVAGASNADFQQRFANEARTAASLDHPSIITVHSYGVADQEGSDQAAGLPWFTMSYLDGPDMASTRLTPAETVAAVSQVAAALDYAHTRTVVHRDIKPANIVITRDSDGGLARAVILDFGIAKLSDSPHLTAMNSVVGTMAYTAPEIISGQPASAKSDQYALACTTYQVLTGHAPFEADTATALMMAHVQKPPPPLGQARPDLASLGPILARAMAKDPAARFRDCREFAAELGRAFTQTAAGTATSIAPTPQRPPTPMPGPVAGPTSGPAPTPAPSNPGFAPVAGMTPYPGASNQPAYASNPQQPGFGPNGPGGPGMPPPGLWNTGPGGLPPRPPKKSKRALFIALAVLAIAIIAIAGTSPVWWPSSDDGADHTVATESLEVSFGVACSIRDSELYCWGDNGTGQLGDGTTTDRANPAKVNGLTDVTAVAVGGFLDDESEIKATTCAIASGEAYCWGAAGSGQVGNGSDSQATQTTPLKVPNLTNVTAIATSYAATCAVSDGDLYCWGYGTTGQIGNGGTAERVLAPTKVSGISDVKSVSMGSGTVCAIDGESDLYCWGSNQNGQLGDGSTSQRNSPVKVNLLKNVDDVSVGMSRDSDKRLQIETCAIADGKVYCWGNGLGTDSTDRSAPAEVPGFTDPKQITADVDTACVVESAGDVYCWGNNSKGQVGNGTTTSIDKPAKVSSLRDVNVAKTGGSTTCAGTNANEVYCWGTNSSKQVSSSEDSTNSTSPVKINF</sequence>
<dbReference type="PROSITE" id="PS00108">
    <property type="entry name" value="PROTEIN_KINASE_ST"/>
    <property type="match status" value="1"/>
</dbReference>
<dbReference type="RefSeq" id="WP_420039647.1">
    <property type="nucleotide sequence ID" value="NZ_CP128986.1"/>
</dbReference>
<dbReference type="Gene3D" id="3.30.200.20">
    <property type="entry name" value="Phosphorylase Kinase, domain 1"/>
    <property type="match status" value="1"/>
</dbReference>
<organism evidence="10">
    <name type="scientific">Gordonia sp. MP11Mi</name>
    <dbReference type="NCBI Taxonomy" id="3022769"/>
    <lineage>
        <taxon>Bacteria</taxon>
        <taxon>Bacillati</taxon>
        <taxon>Actinomycetota</taxon>
        <taxon>Actinomycetes</taxon>
        <taxon>Mycobacteriales</taxon>
        <taxon>Gordoniaceae</taxon>
        <taxon>Gordonia</taxon>
    </lineage>
</organism>
<evidence type="ECO:0000256" key="6">
    <source>
        <dbReference type="ARBA" id="ARBA00022840"/>
    </source>
</evidence>
<feature type="region of interest" description="Disordered" evidence="7">
    <location>
        <begin position="759"/>
        <end position="779"/>
    </location>
</feature>
<dbReference type="GO" id="GO:0005524">
    <property type="term" value="F:ATP binding"/>
    <property type="evidence" value="ECO:0007669"/>
    <property type="project" value="UniProtKB-KW"/>
</dbReference>
<dbReference type="PANTHER" id="PTHR43289:SF6">
    <property type="entry name" value="SERINE_THREONINE-PROTEIN KINASE NEKL-3"/>
    <property type="match status" value="1"/>
</dbReference>
<dbReference type="InterPro" id="IPR008271">
    <property type="entry name" value="Ser/Thr_kinase_AS"/>
</dbReference>
<name>A0AA97CY09_9ACTN</name>
<feature type="transmembrane region" description="Helical" evidence="8">
    <location>
        <begin position="384"/>
        <end position="407"/>
    </location>
</feature>
<evidence type="ECO:0000256" key="2">
    <source>
        <dbReference type="ARBA" id="ARBA00022527"/>
    </source>
</evidence>
<dbReference type="PRINTS" id="PR00633">
    <property type="entry name" value="RCCNDNSATION"/>
</dbReference>
<dbReference type="EMBL" id="CP128986">
    <property type="protein sequence ID" value="WOC13862.1"/>
    <property type="molecule type" value="Genomic_DNA"/>
</dbReference>
<dbReference type="InterPro" id="IPR000408">
    <property type="entry name" value="Reg_chr_condens"/>
</dbReference>
<dbReference type="Gene3D" id="1.10.510.10">
    <property type="entry name" value="Transferase(Phosphotransferase) domain 1"/>
    <property type="match status" value="1"/>
</dbReference>
<dbReference type="GO" id="GO:0004674">
    <property type="term" value="F:protein serine/threonine kinase activity"/>
    <property type="evidence" value="ECO:0007669"/>
    <property type="project" value="UniProtKB-KW"/>
</dbReference>